<feature type="transmembrane region" description="Helical" evidence="1">
    <location>
        <begin position="248"/>
        <end position="267"/>
    </location>
</feature>
<evidence type="ECO:0000256" key="1">
    <source>
        <dbReference type="SAM" id="Phobius"/>
    </source>
</evidence>
<dbReference type="STRING" id="112413.SAMN05421854_10256"/>
<sequence>MSDLKRRYRRLLALYPLAHRAAHGEEMLGVLLDGAGNRSKPGVAETLDLVWGAAQVHWRHALSKHSRRDTLAIVSLLAPVLLLTGAASTVREIRSVARLDSAGLRMWFGALADVPVWSGWLAAVVLGVCGMRRASVILAWVANAALITVALLDPARHWSVDVAPGWVLLSVFAALAMTASPGPRHGLALLGRLRLSVLACTVVVLLGLTTTVRGMHLPLAQLVQLAVLVAGVFAACRLRVRSGRRAALILLAPLIVVPVAARLLGYLDVYPVLPLVLYAAPVVVTLGFGVLLHRFDRHSRATSPDSPIPPSPARPL</sequence>
<keyword evidence="1" id="KW-0472">Membrane</keyword>
<feature type="transmembrane region" description="Helical" evidence="1">
    <location>
        <begin position="164"/>
        <end position="181"/>
    </location>
</feature>
<dbReference type="OrthoDB" id="5150238at2"/>
<gene>
    <name evidence="2" type="ORF">SAMN05421854_10256</name>
</gene>
<feature type="transmembrane region" description="Helical" evidence="1">
    <location>
        <begin position="193"/>
        <end position="212"/>
    </location>
</feature>
<name>A0A1I5HST1_9PSEU</name>
<feature type="transmembrane region" description="Helical" evidence="1">
    <location>
        <begin position="107"/>
        <end position="129"/>
    </location>
</feature>
<dbReference type="EMBL" id="FOWC01000002">
    <property type="protein sequence ID" value="SFO51362.1"/>
    <property type="molecule type" value="Genomic_DNA"/>
</dbReference>
<dbReference type="Proteomes" id="UP000199137">
    <property type="component" value="Unassembled WGS sequence"/>
</dbReference>
<evidence type="ECO:0000313" key="2">
    <source>
        <dbReference type="EMBL" id="SFO51362.1"/>
    </source>
</evidence>
<protein>
    <submittedName>
        <fullName evidence="2">Uncharacterized protein</fullName>
    </submittedName>
</protein>
<accession>A0A1I5HST1</accession>
<reference evidence="2 3" key="1">
    <citation type="submission" date="2016-10" db="EMBL/GenBank/DDBJ databases">
        <authorList>
            <person name="de Groot N.N."/>
        </authorList>
    </citation>
    <scope>NUCLEOTIDE SEQUENCE [LARGE SCALE GENOMIC DNA]</scope>
    <source>
        <strain evidence="2 3">DSM 44637</strain>
    </source>
</reference>
<dbReference type="AlphaFoldDB" id="A0A1I5HST1"/>
<dbReference type="RefSeq" id="WP_093572828.1">
    <property type="nucleotide sequence ID" value="NZ_FOWC01000002.1"/>
</dbReference>
<organism evidence="2 3">
    <name type="scientific">Amycolatopsis rubida</name>
    <dbReference type="NCBI Taxonomy" id="112413"/>
    <lineage>
        <taxon>Bacteria</taxon>
        <taxon>Bacillati</taxon>
        <taxon>Actinomycetota</taxon>
        <taxon>Actinomycetes</taxon>
        <taxon>Pseudonocardiales</taxon>
        <taxon>Pseudonocardiaceae</taxon>
        <taxon>Amycolatopsis</taxon>
    </lineage>
</organism>
<feature type="transmembrane region" description="Helical" evidence="1">
    <location>
        <begin position="218"/>
        <end position="236"/>
    </location>
</feature>
<evidence type="ECO:0000313" key="3">
    <source>
        <dbReference type="Proteomes" id="UP000199137"/>
    </source>
</evidence>
<feature type="transmembrane region" description="Helical" evidence="1">
    <location>
        <begin position="273"/>
        <end position="292"/>
    </location>
</feature>
<keyword evidence="1" id="KW-0812">Transmembrane</keyword>
<feature type="transmembrane region" description="Helical" evidence="1">
    <location>
        <begin position="70"/>
        <end position="87"/>
    </location>
</feature>
<proteinExistence type="predicted"/>
<feature type="transmembrane region" description="Helical" evidence="1">
    <location>
        <begin position="136"/>
        <end position="152"/>
    </location>
</feature>
<keyword evidence="1" id="KW-1133">Transmembrane helix</keyword>